<keyword evidence="1" id="KW-0732">Signal</keyword>
<dbReference type="EnsemblPlants" id="ONIVA01G51500.1">
    <property type="protein sequence ID" value="ONIVA01G51500.1"/>
    <property type="gene ID" value="ONIVA01G51500"/>
</dbReference>
<evidence type="ECO:0000313" key="2">
    <source>
        <dbReference type="EnsemblPlants" id="ONIVA01G51500.1"/>
    </source>
</evidence>
<evidence type="ECO:0000256" key="1">
    <source>
        <dbReference type="SAM" id="SignalP"/>
    </source>
</evidence>
<feature type="chain" id="PRO_5002359704" description="Root cap protein 1" evidence="1">
    <location>
        <begin position="25"/>
        <end position="659"/>
    </location>
</feature>
<dbReference type="PANTHER" id="PTHR31656">
    <property type="entry name" value="ROOT CAP DOMAIN-CONTAINING PROTEIN"/>
    <property type="match status" value="1"/>
</dbReference>
<name>A0A0E0FZF1_ORYNI</name>
<dbReference type="AlphaFoldDB" id="A0A0E0FZF1"/>
<dbReference type="eggNOG" id="ENOG502QS4C">
    <property type="taxonomic scope" value="Eukaryota"/>
</dbReference>
<dbReference type="OMA" id="CTSRIAN"/>
<evidence type="ECO:0008006" key="4">
    <source>
        <dbReference type="Google" id="ProtNLM"/>
    </source>
</evidence>
<organism evidence="2">
    <name type="scientific">Oryza nivara</name>
    <name type="common">Indian wild rice</name>
    <name type="synonym">Oryza sativa f. spontanea</name>
    <dbReference type="NCBI Taxonomy" id="4536"/>
    <lineage>
        <taxon>Eukaryota</taxon>
        <taxon>Viridiplantae</taxon>
        <taxon>Streptophyta</taxon>
        <taxon>Embryophyta</taxon>
        <taxon>Tracheophyta</taxon>
        <taxon>Spermatophyta</taxon>
        <taxon>Magnoliopsida</taxon>
        <taxon>Liliopsida</taxon>
        <taxon>Poales</taxon>
        <taxon>Poaceae</taxon>
        <taxon>BOP clade</taxon>
        <taxon>Oryzoideae</taxon>
        <taxon>Oryzeae</taxon>
        <taxon>Oryzinae</taxon>
        <taxon>Oryza</taxon>
    </lineage>
</organism>
<feature type="signal peptide" evidence="1">
    <location>
        <begin position="1"/>
        <end position="24"/>
    </location>
</feature>
<dbReference type="HOGENOM" id="CLU_449316_0_0_1"/>
<proteinExistence type="predicted"/>
<dbReference type="Proteomes" id="UP000006591">
    <property type="component" value="Chromosome 1"/>
</dbReference>
<reference evidence="2" key="2">
    <citation type="submission" date="2018-04" db="EMBL/GenBank/DDBJ databases">
        <title>OnivRS2 (Oryza nivara Reference Sequence Version 2).</title>
        <authorList>
            <person name="Zhang J."/>
            <person name="Kudrna D."/>
            <person name="Lee S."/>
            <person name="Talag J."/>
            <person name="Rajasekar S."/>
            <person name="Welchert J."/>
            <person name="Hsing Y.-I."/>
            <person name="Wing R.A."/>
        </authorList>
    </citation>
    <scope>NUCLEOTIDE SEQUENCE [LARGE SCALE GENOMIC DNA]</scope>
</reference>
<dbReference type="Pfam" id="PF06830">
    <property type="entry name" value="Root_cap"/>
    <property type="match status" value="2"/>
</dbReference>
<dbReference type="STRING" id="4536.A0A0E0FZF1"/>
<dbReference type="InterPro" id="IPR009646">
    <property type="entry name" value="Root_cap"/>
</dbReference>
<evidence type="ECO:0000313" key="3">
    <source>
        <dbReference type="Proteomes" id="UP000006591"/>
    </source>
</evidence>
<sequence>MARAYMAVAVAVFLVVVCAAVSEAAKPPASHPRLPPNYHMINPGSSGLGKRDQELSCADTKGKKKGCMAKCDKRCPNQCIVMCPSCKTFCMCDFYPGVSCGDPRFTGGDGNNFYFHGKKDHDFCIVSDADLHINAHFIGKRNPTMSRDFTWIQALGIRFADHRLYMGALKTAKWNSDVDRLELAFDGAPIDVPAQLGARWESAAVPGLTVTRTAATNAVRLQLAGVFDIMANVVPITEHDSRIHNYGVTEEDSLAHLDLGFKFYDLSDDVHGVLGQTYRSDYVNKLSVSASMPVMGGAPSYVASDIFSTDCSVARFGHRAGITMAVAVALALWCCGAAVVASAAASSPPLVSPKAKPGVRSKLPPKTKLTTITFSPHHKRDYQVTCTNTGRRPCVVSCPSNCPNKCLVACAYCLTFCMCDLFPGTSCGDPRFTGADGNTFYFHGKKEQDFCIVSDADLHINAHFIGNHNPAMKRDFTWIQSLGISFGDHRLYIGARRAAEWDDDEDHVQITFDGEPVNVDAAKGAHWVSAALPSLSVSRTDTVNAVAVELDGVFAITANAVPITDDDSRIHHYGKTAKDTLVHLDLGYKFHALSGDVDGVLGQTYRPTYANRLNITAKMPIMGGADKYRSSGLFSPDCAVSRFHRRRTAGDHVALGFAS</sequence>
<protein>
    <recommendedName>
        <fullName evidence="4">Root cap protein 1</fullName>
    </recommendedName>
</protein>
<accession>A0A0E0FZF1</accession>
<reference evidence="2" key="1">
    <citation type="submission" date="2015-04" db="UniProtKB">
        <authorList>
            <consortium name="EnsemblPlants"/>
        </authorList>
    </citation>
    <scope>IDENTIFICATION</scope>
    <source>
        <strain evidence="2">SL10</strain>
    </source>
</reference>
<dbReference type="Gramene" id="ONIVA01G51500.1">
    <property type="protein sequence ID" value="ONIVA01G51500.1"/>
    <property type="gene ID" value="ONIVA01G51500"/>
</dbReference>
<keyword evidence="3" id="KW-1185">Reference proteome</keyword>